<feature type="compositionally biased region" description="Low complexity" evidence="1">
    <location>
        <begin position="292"/>
        <end position="314"/>
    </location>
</feature>
<dbReference type="InterPro" id="IPR052303">
    <property type="entry name" value="CEFIP"/>
</dbReference>
<feature type="region of interest" description="Disordered" evidence="1">
    <location>
        <begin position="1003"/>
        <end position="1022"/>
    </location>
</feature>
<feature type="region of interest" description="Disordered" evidence="1">
    <location>
        <begin position="761"/>
        <end position="925"/>
    </location>
</feature>
<feature type="compositionally biased region" description="Basic and acidic residues" evidence="1">
    <location>
        <begin position="279"/>
        <end position="291"/>
    </location>
</feature>
<sequence length="1860" mass="197297">MLSFHFGESQGRPADAAPSVADGIQTPSCRRFQANNWTEQLSYGKLVTVSARAAAPWPQTTSTTPSRSLPTSLSLARDPLQGLKNWKVVAAATVAPTALGPFQARGTLLQATLQPLQGQRGTQDSPSAHHCLFLLLKPRRALRMEAASPELNVQGRLKEVGDGVSRAQDSQELKQQLRPLPKPSASSQREAKYVEMRASAGVQRESPRTMRLTLEQSPGDQRGSRSPKEKTQDEPSSQEGEAPTPQKNPASSELSRSQLSRTDKGSNLSPSSSSSSPVDKAEEGGLSKMDDTTTSTGALATSSSSLGFESDSGENAVSCRPGGGEEGKKAGGGGGRGAGRGGGGGDGAECRDIIAKSQGSRDPPKNQEAHYITTHEIQLSEVEQDMDFDVGLASRWDFEDNNVIYSFVDYASFGGSDETPGDVTTPTEEDDDNSCYLSTTPSTNATQTPSPTSSDPARPGAGSSGRDTSSTEVGSGPSDSDPTPPPTGPGTATPSEPLPEPPEAASGAAAAASSCGSTASQILLSIKPTSRAINEPSNVCAKQNIIYAAKHEGDMSLRVSTAAEHNSSSLKQNPAAAVAQDHAKKFIAVPARLQTRCGAIRAKELVDYSSGASSAVSELDDADKEVRNLTSRAFRSLAYPYFEALNISSRESSALSEVGFGRWSTFLDLKCGGVGARVEQSLLRSSAASVAAGLRKGSGARTTTDQLYIQSKKSQTKALEFVVSKVEGEIKHVETPLCFQKQVQSGPRVVTLLEPLNLRSESKASSAAGPNRATTKGPSKGPGSVYTDDGSETSESSKPASRADGPQKKSKFASSLLKNVISKKMQREHEFKMERGEVTDTSHHNLSSTSKETERPPPGGEKQRERGLQRQSSRHSEAGSEYTVVSVSDAGGEGSLTESKSPIFKASAPRESHTGSSRNFTEGHTEEVCEIKKSASETVKGIFLRSQNSAFRSWKEKEAEKREEKAPIGKLKLPKGGDWRADLGEISASKSTIMSRLFVPNIQQTPKDKQPGKQATKYPAAQATSMAVIRPKAPEIKIRLGSVQQPSSDFNIAKLLTPKLASGSASNLFKTTEDNSRAQQKLFRGDNLEKVPQFQVRDVRDKSKAQGPLHQVRDVRKLIKGSGDSSDKGSVTPEQGLTGPKPRQLAPAAGGSGSLSPMVITCQTLVNQREESMDREPRENMGKVGSSRALNSSSPEGTVLVHRASGRLPVATIAPNKPEQGSYLPVLKIVSKASAQRTPEKVKEEEVKEDGKGPKPSRNALEKLTAAVRSMEELYSFNRNEWKRKSDPLPLMTDSHVLSLIASEEREGAGGAERDPDKLGRRLGEAEERSTGNKGGVVLRGGSVERLQRRNSNPSAESVSARAAAFENLARERPRSLYIPPVHKDVDRTQPLQPLPPLPSNRNVFTVSASSTQKTGGVAGKFPQGPSPESPSAAKSIRSQGLRSLKISPATRAPLEEVTNRKNGSNLEKSNSDCENYLTIPLKGSSAAGELPGRPGAGREGPPASSAATLCSLPPLSARSQVPSSPKGSQVSGTSRPAWRTKPDNPRETVAAPTGPQSPEHPPTAIYHQQPLPFTLQGAQPQVLCFSPPGMPAPAPAGPAPVPTDPFQQPQPQQTQRKMLLDVTTGQYYLVDTPVQPMTRRLFDPETGQYVDVPMTSQQQAVAPMSLPMPPLALSPGAYGPTYMIYPGFLPTVLPANALQPTPIAHTPGGGELSPMAAEPPSKEAAAAFTEAPYFMASRQSPASSSSAPAATAQLVGAKGFAQLHGKPVISITSQPLGPRIIAPPSFDGTTMSFRHVHPREHRQSGCSSGQGESKTDVFLLGAVEVQSKGKGGQGSEEGGTGHTLTSFPLGSCVWPFSCR</sequence>
<feature type="compositionally biased region" description="Gly residues" evidence="1">
    <location>
        <begin position="330"/>
        <end position="347"/>
    </location>
</feature>
<feature type="compositionally biased region" description="Basic and acidic residues" evidence="1">
    <location>
        <begin position="825"/>
        <end position="843"/>
    </location>
</feature>
<dbReference type="STRING" id="9838.ENSCDRP00005026167"/>
<dbReference type="EMBL" id="JWIN03000002">
    <property type="protein sequence ID" value="KAB1282956.1"/>
    <property type="molecule type" value="Genomic_DNA"/>
</dbReference>
<feature type="region of interest" description="Disordered" evidence="1">
    <location>
        <begin position="162"/>
        <end position="351"/>
    </location>
</feature>
<feature type="region of interest" description="Disordered" evidence="1">
    <location>
        <begin position="411"/>
        <end position="512"/>
    </location>
</feature>
<comment type="caution">
    <text evidence="3">The sequence shown here is derived from an EMBL/GenBank/DDBJ whole genome shotgun (WGS) entry which is preliminary data.</text>
</comment>
<evidence type="ECO:0000259" key="2">
    <source>
        <dbReference type="Pfam" id="PF15232"/>
    </source>
</evidence>
<dbReference type="PANTHER" id="PTHR33775:SF4">
    <property type="entry name" value="CHROMOSOME 4 OPEN READING FRAME 54"/>
    <property type="match status" value="1"/>
</dbReference>
<feature type="compositionally biased region" description="Polar residues" evidence="1">
    <location>
        <begin position="234"/>
        <end position="268"/>
    </location>
</feature>
<feature type="region of interest" description="Disordered" evidence="1">
    <location>
        <begin position="1380"/>
        <end position="1567"/>
    </location>
</feature>
<dbReference type="Proteomes" id="UP000299084">
    <property type="component" value="Unassembled WGS sequence"/>
</dbReference>
<feature type="compositionally biased region" description="Low complexity" evidence="1">
    <location>
        <begin position="1487"/>
        <end position="1508"/>
    </location>
</feature>
<feature type="region of interest" description="Disordered" evidence="1">
    <location>
        <begin position="1303"/>
        <end position="1360"/>
    </location>
</feature>
<feature type="region of interest" description="Disordered" evidence="1">
    <location>
        <begin position="1592"/>
        <end position="1613"/>
    </location>
</feature>
<protein>
    <recommendedName>
        <fullName evidence="2">DUF4585 domain-containing protein</fullName>
    </recommendedName>
</protein>
<evidence type="ECO:0000313" key="3">
    <source>
        <dbReference type="EMBL" id="KAB1282956.1"/>
    </source>
</evidence>
<feature type="compositionally biased region" description="Low complexity" evidence="1">
    <location>
        <begin position="1120"/>
        <end position="1130"/>
    </location>
</feature>
<feature type="region of interest" description="Disordered" evidence="1">
    <location>
        <begin position="1233"/>
        <end position="1260"/>
    </location>
</feature>
<organism evidence="3 4">
    <name type="scientific">Camelus dromedarius</name>
    <name type="common">Dromedary</name>
    <name type="synonym">Arabian camel</name>
    <dbReference type="NCBI Taxonomy" id="9838"/>
    <lineage>
        <taxon>Eukaryota</taxon>
        <taxon>Metazoa</taxon>
        <taxon>Chordata</taxon>
        <taxon>Craniata</taxon>
        <taxon>Vertebrata</taxon>
        <taxon>Euteleostomi</taxon>
        <taxon>Mammalia</taxon>
        <taxon>Eutheria</taxon>
        <taxon>Laurasiatheria</taxon>
        <taxon>Artiodactyla</taxon>
        <taxon>Tylopoda</taxon>
        <taxon>Camelidae</taxon>
        <taxon>Camelus</taxon>
    </lineage>
</organism>
<feature type="compositionally biased region" description="Basic and acidic residues" evidence="1">
    <location>
        <begin position="222"/>
        <end position="233"/>
    </location>
</feature>
<feature type="compositionally biased region" description="Polar residues" evidence="1">
    <location>
        <begin position="1518"/>
        <end position="1535"/>
    </location>
</feature>
<feature type="domain" description="DUF4585" evidence="2">
    <location>
        <begin position="1612"/>
        <end position="1679"/>
    </location>
</feature>
<feature type="compositionally biased region" description="Basic and acidic residues" evidence="1">
    <location>
        <begin position="1168"/>
        <end position="1181"/>
    </location>
</feature>
<feature type="compositionally biased region" description="Basic and acidic residues" evidence="1">
    <location>
        <begin position="851"/>
        <end position="878"/>
    </location>
</feature>
<feature type="region of interest" description="Disordered" evidence="1">
    <location>
        <begin position="1"/>
        <end position="20"/>
    </location>
</feature>
<dbReference type="PANTHER" id="PTHR33775">
    <property type="entry name" value="CARDIAC-ENRICHED FHL2-INTERACTING PROTEIN-RELATED"/>
    <property type="match status" value="1"/>
</dbReference>
<name>A0A5N4EIX8_CAMDR</name>
<feature type="compositionally biased region" description="Low complexity" evidence="1">
    <location>
        <begin position="503"/>
        <end position="512"/>
    </location>
</feature>
<feature type="compositionally biased region" description="Pro residues" evidence="1">
    <location>
        <begin position="1592"/>
        <end position="1604"/>
    </location>
</feature>
<keyword evidence="4" id="KW-1185">Reference proteome</keyword>
<dbReference type="InterPro" id="IPR027838">
    <property type="entry name" value="DUF4585"/>
</dbReference>
<feature type="compositionally biased region" description="Basic and acidic residues" evidence="1">
    <location>
        <begin position="1303"/>
        <end position="1331"/>
    </location>
</feature>
<reference evidence="3 4" key="1">
    <citation type="journal article" date="2019" name="Mol. Ecol. Resour.">
        <title>Improving Illumina assemblies with Hi-C and long reads: an example with the North African dromedary.</title>
        <authorList>
            <person name="Elbers J.P."/>
            <person name="Rogers M.F."/>
            <person name="Perelman P.L."/>
            <person name="Proskuryakova A.A."/>
            <person name="Serdyukova N.A."/>
            <person name="Johnson W.E."/>
            <person name="Horin P."/>
            <person name="Corander J."/>
            <person name="Murphy D."/>
            <person name="Burger P.A."/>
        </authorList>
    </citation>
    <scope>NUCLEOTIDE SEQUENCE [LARGE SCALE GENOMIC DNA]</scope>
    <source>
        <strain evidence="3">Drom800</strain>
        <tissue evidence="3">Blood</tissue>
    </source>
</reference>
<feature type="compositionally biased region" description="Polar residues" evidence="1">
    <location>
        <begin position="1400"/>
        <end position="1415"/>
    </location>
</feature>
<feature type="compositionally biased region" description="Polar residues" evidence="1">
    <location>
        <begin position="435"/>
        <end position="455"/>
    </location>
</feature>
<evidence type="ECO:0000313" key="4">
    <source>
        <dbReference type="Proteomes" id="UP000299084"/>
    </source>
</evidence>
<accession>A0A5N4EIX8</accession>
<evidence type="ECO:0000256" key="1">
    <source>
        <dbReference type="SAM" id="MobiDB-lite"/>
    </source>
</evidence>
<feature type="compositionally biased region" description="Basic and acidic residues" evidence="1">
    <location>
        <begin position="1238"/>
        <end position="1253"/>
    </location>
</feature>
<gene>
    <name evidence="3" type="ORF">Cadr_000001709</name>
</gene>
<feature type="region of interest" description="Disordered" evidence="1">
    <location>
        <begin position="1094"/>
        <end position="1197"/>
    </location>
</feature>
<dbReference type="Pfam" id="PF15232">
    <property type="entry name" value="DUF4585"/>
    <property type="match status" value="1"/>
</dbReference>
<proteinExistence type="predicted"/>